<keyword evidence="2" id="KW-1003">Cell membrane</keyword>
<proteinExistence type="predicted"/>
<dbReference type="GO" id="GO:0005886">
    <property type="term" value="C:plasma membrane"/>
    <property type="evidence" value="ECO:0007669"/>
    <property type="project" value="UniProtKB-SubCell"/>
</dbReference>
<evidence type="ECO:0008006" key="8">
    <source>
        <dbReference type="Google" id="ProtNLM"/>
    </source>
</evidence>
<dbReference type="PANTHER" id="PTHR23513:SF6">
    <property type="entry name" value="MAJOR FACILITATOR SUPERFAMILY ASSOCIATED DOMAIN-CONTAINING PROTEIN"/>
    <property type="match status" value="1"/>
</dbReference>
<feature type="transmembrane region" description="Helical" evidence="6">
    <location>
        <begin position="141"/>
        <end position="161"/>
    </location>
</feature>
<feature type="transmembrane region" description="Helical" evidence="6">
    <location>
        <begin position="45"/>
        <end position="68"/>
    </location>
</feature>
<dbReference type="Gene3D" id="1.20.1250.20">
    <property type="entry name" value="MFS general substrate transporter like domains"/>
    <property type="match status" value="1"/>
</dbReference>
<dbReference type="AlphaFoldDB" id="A0A6J4ULM4"/>
<feature type="transmembrane region" description="Helical" evidence="6">
    <location>
        <begin position="80"/>
        <end position="96"/>
    </location>
</feature>
<evidence type="ECO:0000256" key="6">
    <source>
        <dbReference type="SAM" id="Phobius"/>
    </source>
</evidence>
<reference evidence="7" key="1">
    <citation type="submission" date="2020-02" db="EMBL/GenBank/DDBJ databases">
        <authorList>
            <person name="Meier V. D."/>
        </authorList>
    </citation>
    <scope>NUCLEOTIDE SEQUENCE</scope>
    <source>
        <strain evidence="7">AVDCRST_MAG88</strain>
    </source>
</reference>
<evidence type="ECO:0000256" key="5">
    <source>
        <dbReference type="ARBA" id="ARBA00023136"/>
    </source>
</evidence>
<keyword evidence="4 6" id="KW-1133">Transmembrane helix</keyword>
<name>A0A6J4ULM4_9BACT</name>
<protein>
    <recommendedName>
        <fullName evidence="8">Major facilitator superfamily (MFS) profile domain-containing protein</fullName>
    </recommendedName>
</protein>
<evidence type="ECO:0000313" key="7">
    <source>
        <dbReference type="EMBL" id="CAA9550579.1"/>
    </source>
</evidence>
<gene>
    <name evidence="7" type="ORF">AVDCRST_MAG88-741</name>
</gene>
<keyword evidence="3 6" id="KW-0812">Transmembrane</keyword>
<feature type="transmembrane region" description="Helical" evidence="6">
    <location>
        <begin position="17"/>
        <end position="39"/>
    </location>
</feature>
<evidence type="ECO:0000256" key="4">
    <source>
        <dbReference type="ARBA" id="ARBA00022989"/>
    </source>
</evidence>
<feature type="transmembrane region" description="Helical" evidence="6">
    <location>
        <begin position="167"/>
        <end position="186"/>
    </location>
</feature>
<dbReference type="EMBL" id="CADCWM010000263">
    <property type="protein sequence ID" value="CAA9550579.1"/>
    <property type="molecule type" value="Genomic_DNA"/>
</dbReference>
<dbReference type="SUPFAM" id="SSF103473">
    <property type="entry name" value="MFS general substrate transporter"/>
    <property type="match status" value="1"/>
</dbReference>
<dbReference type="InterPro" id="IPR036259">
    <property type="entry name" value="MFS_trans_sf"/>
</dbReference>
<dbReference type="PANTHER" id="PTHR23513">
    <property type="entry name" value="INTEGRAL MEMBRANE EFFLUX PROTEIN-RELATED"/>
    <property type="match status" value="1"/>
</dbReference>
<evidence type="ECO:0000256" key="2">
    <source>
        <dbReference type="ARBA" id="ARBA00022475"/>
    </source>
</evidence>
<feature type="transmembrane region" description="Helical" evidence="6">
    <location>
        <begin position="102"/>
        <end position="121"/>
    </location>
</feature>
<comment type="subcellular location">
    <subcellularLocation>
        <location evidence="1">Cell membrane</location>
        <topology evidence="1">Multi-pass membrane protein</topology>
    </subcellularLocation>
</comment>
<sequence>EVRDGVVWLWRQPLLRFLAFLTGGINLCGYGYALILITFAQRQGASAAIIGLIFASSGAGSVAGALLAGPLQRRFGFRELVVGTSWILALTWPLYIVAPNPLALGVVNAIIFVAVPIYFGAQYSYRLAIIPDALQGRVNSAFKLIAFGAQPASLALTGALIEWLGPVAAVLILFVPQVALAVATLLNAPLRHARPHTALAPD</sequence>
<evidence type="ECO:0000256" key="3">
    <source>
        <dbReference type="ARBA" id="ARBA00022692"/>
    </source>
</evidence>
<accession>A0A6J4ULM4</accession>
<organism evidence="7">
    <name type="scientific">uncultured Thermomicrobiales bacterium</name>
    <dbReference type="NCBI Taxonomy" id="1645740"/>
    <lineage>
        <taxon>Bacteria</taxon>
        <taxon>Pseudomonadati</taxon>
        <taxon>Thermomicrobiota</taxon>
        <taxon>Thermomicrobia</taxon>
        <taxon>Thermomicrobiales</taxon>
        <taxon>environmental samples</taxon>
    </lineage>
</organism>
<evidence type="ECO:0000256" key="1">
    <source>
        <dbReference type="ARBA" id="ARBA00004651"/>
    </source>
</evidence>
<keyword evidence="5 6" id="KW-0472">Membrane</keyword>
<feature type="non-terminal residue" evidence="7">
    <location>
        <position position="1"/>
    </location>
</feature>